<dbReference type="GO" id="GO:0003700">
    <property type="term" value="F:DNA-binding transcription factor activity"/>
    <property type="evidence" value="ECO:0007669"/>
    <property type="project" value="TreeGrafter"/>
</dbReference>
<dbReference type="InterPro" id="IPR010982">
    <property type="entry name" value="Lambda_DNA-bd_dom_sf"/>
</dbReference>
<evidence type="ECO:0000256" key="2">
    <source>
        <dbReference type="ARBA" id="ARBA00023125"/>
    </source>
</evidence>
<dbReference type="Proteomes" id="UP000823914">
    <property type="component" value="Unassembled WGS sequence"/>
</dbReference>
<keyword evidence="1" id="KW-0805">Transcription regulation</keyword>
<proteinExistence type="predicted"/>
<dbReference type="Pfam" id="PF00356">
    <property type="entry name" value="LacI"/>
    <property type="match status" value="1"/>
</dbReference>
<feature type="domain" description="HTH lacI-type" evidence="4">
    <location>
        <begin position="1"/>
        <end position="55"/>
    </location>
</feature>
<dbReference type="SUPFAM" id="SSF47413">
    <property type="entry name" value="lambda repressor-like DNA-binding domains"/>
    <property type="match status" value="1"/>
</dbReference>
<dbReference type="AlphaFoldDB" id="A0A9E2NY87"/>
<dbReference type="SUPFAM" id="SSF53822">
    <property type="entry name" value="Periplasmic binding protein-like I"/>
    <property type="match status" value="1"/>
</dbReference>
<organism evidence="5 6">
    <name type="scientific">Candidatus Treponema excrementipullorum</name>
    <dbReference type="NCBI Taxonomy" id="2838768"/>
    <lineage>
        <taxon>Bacteria</taxon>
        <taxon>Pseudomonadati</taxon>
        <taxon>Spirochaetota</taxon>
        <taxon>Spirochaetia</taxon>
        <taxon>Spirochaetales</taxon>
        <taxon>Treponemataceae</taxon>
        <taxon>Treponema</taxon>
    </lineage>
</organism>
<comment type="caution">
    <text evidence="5">The sequence shown here is derived from an EMBL/GenBank/DDBJ whole genome shotgun (WGS) entry which is preliminary data.</text>
</comment>
<dbReference type="CDD" id="cd01392">
    <property type="entry name" value="HTH_LacI"/>
    <property type="match status" value="1"/>
</dbReference>
<keyword evidence="2 5" id="KW-0238">DNA-binding</keyword>
<name>A0A9E2NY87_9SPIR</name>
<evidence type="ECO:0000256" key="1">
    <source>
        <dbReference type="ARBA" id="ARBA00023015"/>
    </source>
</evidence>
<accession>A0A9E2NY87</accession>
<protein>
    <submittedName>
        <fullName evidence="5">LacI family DNA-binding transcriptional regulator</fullName>
    </submittedName>
</protein>
<evidence type="ECO:0000313" key="5">
    <source>
        <dbReference type="EMBL" id="MBU3849347.1"/>
    </source>
</evidence>
<dbReference type="PANTHER" id="PTHR30146">
    <property type="entry name" value="LACI-RELATED TRANSCRIPTIONAL REPRESSOR"/>
    <property type="match status" value="1"/>
</dbReference>
<dbReference type="EMBL" id="JAHLFV010000048">
    <property type="protein sequence ID" value="MBU3849347.1"/>
    <property type="molecule type" value="Genomic_DNA"/>
</dbReference>
<dbReference type="PROSITE" id="PS00356">
    <property type="entry name" value="HTH_LACI_1"/>
    <property type="match status" value="1"/>
</dbReference>
<dbReference type="InterPro" id="IPR028082">
    <property type="entry name" value="Peripla_BP_I"/>
</dbReference>
<dbReference type="InterPro" id="IPR025997">
    <property type="entry name" value="SBP_2_dom"/>
</dbReference>
<gene>
    <name evidence="5" type="ORF">IAA16_02140</name>
</gene>
<dbReference type="GO" id="GO:0000976">
    <property type="term" value="F:transcription cis-regulatory region binding"/>
    <property type="evidence" value="ECO:0007669"/>
    <property type="project" value="TreeGrafter"/>
</dbReference>
<dbReference type="Gene3D" id="1.10.260.40">
    <property type="entry name" value="lambda repressor-like DNA-binding domains"/>
    <property type="match status" value="1"/>
</dbReference>
<evidence type="ECO:0000313" key="6">
    <source>
        <dbReference type="Proteomes" id="UP000823914"/>
    </source>
</evidence>
<keyword evidence="3" id="KW-0804">Transcription</keyword>
<dbReference type="PROSITE" id="PS50932">
    <property type="entry name" value="HTH_LACI_2"/>
    <property type="match status" value="1"/>
</dbReference>
<dbReference type="Gene3D" id="3.40.50.2300">
    <property type="match status" value="2"/>
</dbReference>
<dbReference type="InterPro" id="IPR000843">
    <property type="entry name" value="HTH_LacI"/>
</dbReference>
<evidence type="ECO:0000259" key="4">
    <source>
        <dbReference type="PROSITE" id="PS50932"/>
    </source>
</evidence>
<sequence length="343" mass="38896">MTIAEIARKAGVSIGTVDRVLHNRGHVAEQTRQKIQSVIDESNYKPNHFAQQLKKGDSFKIGILIPYLDSGAGYWKLVHSGFLEGIQSIYPFNMELEFRYFDRSIPGDLYEKGLDLLQVSDIKAMILAPLVFDDVVKLLSVIAVPYVFIDSPMPIGFPQSVIIQNPYRGGQTAARIMKLIRSTGTFAVMRMYKSAYNLQERARGFQDYFKSDSQIKVIDAVCPYQNAESVFSFLEELFSLHPDISGIFVTQTETFIVSQFLSYTGRKTEVTLIGYDLQAENRLGLEDGSIDCIISQRPEIQGITSIRELHRVLALGQEWRGKIQIPIDILLPENFSEYNLMWS</sequence>
<dbReference type="SMART" id="SM00354">
    <property type="entry name" value="HTH_LACI"/>
    <property type="match status" value="1"/>
</dbReference>
<dbReference type="PANTHER" id="PTHR30146:SF144">
    <property type="entry name" value="LACI-FAMILY TRANSCRIPTION REGULATOR"/>
    <property type="match status" value="1"/>
</dbReference>
<reference evidence="5" key="1">
    <citation type="journal article" date="2021" name="PeerJ">
        <title>Extensive microbial diversity within the chicken gut microbiome revealed by metagenomics and culture.</title>
        <authorList>
            <person name="Gilroy R."/>
            <person name="Ravi A."/>
            <person name="Getino M."/>
            <person name="Pursley I."/>
            <person name="Horton D.L."/>
            <person name="Alikhan N.F."/>
            <person name="Baker D."/>
            <person name="Gharbi K."/>
            <person name="Hall N."/>
            <person name="Watson M."/>
            <person name="Adriaenssens E.M."/>
            <person name="Foster-Nyarko E."/>
            <person name="Jarju S."/>
            <person name="Secka A."/>
            <person name="Antonio M."/>
            <person name="Oren A."/>
            <person name="Chaudhuri R.R."/>
            <person name="La Ragione R."/>
            <person name="Hildebrand F."/>
            <person name="Pallen M.J."/>
        </authorList>
    </citation>
    <scope>NUCLEOTIDE SEQUENCE</scope>
    <source>
        <strain evidence="5">Gambia15-2214</strain>
    </source>
</reference>
<reference evidence="5" key="2">
    <citation type="submission" date="2021-04" db="EMBL/GenBank/DDBJ databases">
        <authorList>
            <person name="Gilroy R."/>
        </authorList>
    </citation>
    <scope>NUCLEOTIDE SEQUENCE</scope>
    <source>
        <strain evidence="5">Gambia15-2214</strain>
    </source>
</reference>
<evidence type="ECO:0000256" key="3">
    <source>
        <dbReference type="ARBA" id="ARBA00023163"/>
    </source>
</evidence>
<dbReference type="Pfam" id="PF13407">
    <property type="entry name" value="Peripla_BP_4"/>
    <property type="match status" value="1"/>
</dbReference>